<keyword evidence="3" id="KW-1185">Reference proteome</keyword>
<reference evidence="2 3" key="2">
    <citation type="journal article" date="2012" name="PLoS Pathog.">
        <title>Diverse lifestyles and strategies of plant pathogenesis encoded in the genomes of eighteen Dothideomycetes fungi.</title>
        <authorList>
            <person name="Ohm R.A."/>
            <person name="Feau N."/>
            <person name="Henrissat B."/>
            <person name="Schoch C.L."/>
            <person name="Horwitz B.A."/>
            <person name="Barry K.W."/>
            <person name="Condon B.J."/>
            <person name="Copeland A.C."/>
            <person name="Dhillon B."/>
            <person name="Glaser F."/>
            <person name="Hesse C.N."/>
            <person name="Kosti I."/>
            <person name="LaButti K."/>
            <person name="Lindquist E.A."/>
            <person name="Lucas S."/>
            <person name="Salamov A.A."/>
            <person name="Bradshaw R.E."/>
            <person name="Ciuffetti L."/>
            <person name="Hamelin R.C."/>
            <person name="Kema G.H.J."/>
            <person name="Lawrence C."/>
            <person name="Scott J.A."/>
            <person name="Spatafora J.W."/>
            <person name="Turgeon B.G."/>
            <person name="de Wit P.J.G.M."/>
            <person name="Zhong S."/>
            <person name="Goodwin S.B."/>
            <person name="Grigoriev I.V."/>
        </authorList>
    </citation>
    <scope>NUCLEOTIDE SEQUENCE [LARGE SCALE GENOMIC DNA]</scope>
    <source>
        <strain evidence="3">NZE10 / CBS 128990</strain>
    </source>
</reference>
<dbReference type="AlphaFoldDB" id="N1PLN6"/>
<dbReference type="Proteomes" id="UP000016933">
    <property type="component" value="Unassembled WGS sequence"/>
</dbReference>
<dbReference type="EMBL" id="KB446539">
    <property type="protein sequence ID" value="EME44417.1"/>
    <property type="molecule type" value="Genomic_DNA"/>
</dbReference>
<evidence type="ECO:0000313" key="2">
    <source>
        <dbReference type="EMBL" id="EME44417.1"/>
    </source>
</evidence>
<accession>N1PLN6</accession>
<reference evidence="3" key="1">
    <citation type="journal article" date="2012" name="PLoS Genet.">
        <title>The genomes of the fungal plant pathogens Cladosporium fulvum and Dothistroma septosporum reveal adaptation to different hosts and lifestyles but also signatures of common ancestry.</title>
        <authorList>
            <person name="de Wit P.J.G.M."/>
            <person name="van der Burgt A."/>
            <person name="Oekmen B."/>
            <person name="Stergiopoulos I."/>
            <person name="Abd-Elsalam K.A."/>
            <person name="Aerts A.L."/>
            <person name="Bahkali A.H."/>
            <person name="Beenen H.G."/>
            <person name="Chettri P."/>
            <person name="Cox M.P."/>
            <person name="Datema E."/>
            <person name="de Vries R.P."/>
            <person name="Dhillon B."/>
            <person name="Ganley A.R."/>
            <person name="Griffiths S.A."/>
            <person name="Guo Y."/>
            <person name="Hamelin R.C."/>
            <person name="Henrissat B."/>
            <person name="Kabir M.S."/>
            <person name="Jashni M.K."/>
            <person name="Kema G."/>
            <person name="Klaubauf S."/>
            <person name="Lapidus A."/>
            <person name="Levasseur A."/>
            <person name="Lindquist E."/>
            <person name="Mehrabi R."/>
            <person name="Ohm R.A."/>
            <person name="Owen T.J."/>
            <person name="Salamov A."/>
            <person name="Schwelm A."/>
            <person name="Schijlen E."/>
            <person name="Sun H."/>
            <person name="van den Burg H.A."/>
            <person name="van Ham R.C.H.J."/>
            <person name="Zhang S."/>
            <person name="Goodwin S.B."/>
            <person name="Grigoriev I.V."/>
            <person name="Collemare J."/>
            <person name="Bradshaw R.E."/>
        </authorList>
    </citation>
    <scope>NUCLEOTIDE SEQUENCE [LARGE SCALE GENOMIC DNA]</scope>
    <source>
        <strain evidence="3">NZE10 / CBS 128990</strain>
    </source>
</reference>
<protein>
    <submittedName>
        <fullName evidence="2">Uncharacterized protein</fullName>
    </submittedName>
</protein>
<feature type="compositionally biased region" description="Low complexity" evidence="1">
    <location>
        <begin position="85"/>
        <end position="104"/>
    </location>
</feature>
<dbReference type="HOGENOM" id="CLU_918911_0_0_1"/>
<gene>
    <name evidence="2" type="ORF">DOTSEDRAFT_72038</name>
</gene>
<evidence type="ECO:0000313" key="3">
    <source>
        <dbReference type="Proteomes" id="UP000016933"/>
    </source>
</evidence>
<sequence>MTMDDRSHDTMSGRSLPSIHAITQRLLPCSRAGCATYASDHAELLRHERSCQGSPEFGDKQPSFAGQQMNQFPSQPYRLQTQFEGPSSASSVDGDSDGSPVVMSPDHSRAPSLCPYPPSRRQPGVIRTEKGRGRKSVLTSLDGSIEQHDEIAKRTKKMNKEKANRGDQGAVMQRMEDFFNCYTGWAKDEQSGGNGNGAGLRANKITLLRAQEGMLYYFLHKELLRAIQEDREQEWREEMCLVLDTVTQPDRNPFASTFLDHEPVECYHKEKGKSCQIHGHPDWRECRLAHRQNRFEEKAGLVRRAWQKTKAGAKRAVNAFSCRQ</sequence>
<evidence type="ECO:0000256" key="1">
    <source>
        <dbReference type="SAM" id="MobiDB-lite"/>
    </source>
</evidence>
<proteinExistence type="predicted"/>
<name>N1PLN6_DOTSN</name>
<dbReference type="OrthoDB" id="3649886at2759"/>
<dbReference type="OMA" id="SIHAITQ"/>
<feature type="region of interest" description="Disordered" evidence="1">
    <location>
        <begin position="81"/>
        <end position="141"/>
    </location>
</feature>
<dbReference type="eggNOG" id="ENOG502TAKS">
    <property type="taxonomic scope" value="Eukaryota"/>
</dbReference>
<organism evidence="2 3">
    <name type="scientific">Dothistroma septosporum (strain NZE10 / CBS 128990)</name>
    <name type="common">Red band needle blight fungus</name>
    <name type="synonym">Mycosphaerella pini</name>
    <dbReference type="NCBI Taxonomy" id="675120"/>
    <lineage>
        <taxon>Eukaryota</taxon>
        <taxon>Fungi</taxon>
        <taxon>Dikarya</taxon>
        <taxon>Ascomycota</taxon>
        <taxon>Pezizomycotina</taxon>
        <taxon>Dothideomycetes</taxon>
        <taxon>Dothideomycetidae</taxon>
        <taxon>Mycosphaerellales</taxon>
        <taxon>Mycosphaerellaceae</taxon>
        <taxon>Dothistroma</taxon>
    </lineage>
</organism>